<gene>
    <name evidence="1" type="ORF">FOY91_03635</name>
</gene>
<reference evidence="1 2" key="1">
    <citation type="submission" date="2019-07" db="EMBL/GenBank/DDBJ databases">
        <title>Sphingomonas solaris sp. nov., isolated from a solar panel from Boston, Massachusetts.</title>
        <authorList>
            <person name="Tanner K."/>
            <person name="Pascual J."/>
            <person name="Mancuso C."/>
            <person name="Pereto J."/>
            <person name="Khalil A."/>
            <person name="Vilanova C."/>
        </authorList>
    </citation>
    <scope>NUCLEOTIDE SEQUENCE [LARGE SCALE GENOMIC DNA]</scope>
    <source>
        <strain evidence="1 2">R4DWN</strain>
    </source>
</reference>
<dbReference type="AlphaFoldDB" id="A0A558RB99"/>
<dbReference type="RefSeq" id="WP_145148231.1">
    <property type="nucleotide sequence ID" value="NZ_VNIM01000008.1"/>
</dbReference>
<sequence length="191" mass="20884">MDAIATYKGTLLNHLETVYRPGERDVAIALVEALGCTITDTGFASDRGETFLAVHPNADDRDRESNVFYMSPMTAEQEAIETRLAHHVAADASLRDGVSAYRGKAHGRPFGIPHFALRYPSVDAVEAVAARLERLAAAGLGERLHLRIFRPEEADSARGRLIQGFVHQDVIVAGSFMLGQLIELQTKDTRG</sequence>
<accession>A0A558RB99</accession>
<dbReference type="Proteomes" id="UP000318681">
    <property type="component" value="Unassembled WGS sequence"/>
</dbReference>
<dbReference type="EMBL" id="VNIM01000008">
    <property type="protein sequence ID" value="TVV76631.1"/>
    <property type="molecule type" value="Genomic_DNA"/>
</dbReference>
<keyword evidence="2" id="KW-1185">Reference proteome</keyword>
<protein>
    <submittedName>
        <fullName evidence="1">Uncharacterized protein</fullName>
    </submittedName>
</protein>
<proteinExistence type="predicted"/>
<evidence type="ECO:0000313" key="2">
    <source>
        <dbReference type="Proteomes" id="UP000318681"/>
    </source>
</evidence>
<dbReference type="OrthoDB" id="3220001at2"/>
<organism evidence="1 2">
    <name type="scientific">Alterirhizorhabdus solaris</name>
    <dbReference type="NCBI Taxonomy" id="2529389"/>
    <lineage>
        <taxon>Bacteria</taxon>
        <taxon>Pseudomonadati</taxon>
        <taxon>Pseudomonadota</taxon>
        <taxon>Alphaproteobacteria</taxon>
        <taxon>Sphingomonadales</taxon>
        <taxon>Rhizorhabdaceae</taxon>
        <taxon>Alterirhizorhabdus</taxon>
    </lineage>
</organism>
<evidence type="ECO:0000313" key="1">
    <source>
        <dbReference type="EMBL" id="TVV76631.1"/>
    </source>
</evidence>
<comment type="caution">
    <text evidence="1">The sequence shown here is derived from an EMBL/GenBank/DDBJ whole genome shotgun (WGS) entry which is preliminary data.</text>
</comment>
<name>A0A558RB99_9SPHN</name>